<evidence type="ECO:0000313" key="1">
    <source>
        <dbReference type="EMBL" id="OQP80128.1"/>
    </source>
</evidence>
<protein>
    <submittedName>
        <fullName evidence="1">Uncharacterized protein</fullName>
    </submittedName>
</protein>
<accession>A0A1V9HB92</accession>
<evidence type="ECO:0000313" key="2">
    <source>
        <dbReference type="Proteomes" id="UP000050546"/>
    </source>
</evidence>
<name>A0A1V9HB92_9XANT</name>
<dbReference type="RefSeq" id="WP_057678547.1">
    <property type="nucleotide sequence ID" value="NZ_CP041380.1"/>
</dbReference>
<comment type="caution">
    <text evidence="1">The sequence shown here is derived from an EMBL/GenBank/DDBJ whole genome shotgun (WGS) entry which is preliminary data.</text>
</comment>
<proteinExistence type="predicted"/>
<dbReference type="EMBL" id="JPYI02000047">
    <property type="protein sequence ID" value="OQP80128.1"/>
    <property type="molecule type" value="Genomic_DNA"/>
</dbReference>
<reference evidence="1 2" key="1">
    <citation type="journal article" date="2016" name="Plant Pathol.">
        <title>Genetic characterization of strains named as Xanthomonas axonopodis pv. dieffenbachiae leads to a taxonomic revision of the X. axonopodis species complex.</title>
        <authorList>
            <person name="Constantin E.C."/>
            <person name="Cleenwerck I."/>
            <person name="Maes M."/>
            <person name="Baeyen S."/>
            <person name="Van Malderghem C."/>
            <person name="De Vos P."/>
            <person name="Cottyn B."/>
        </authorList>
    </citation>
    <scope>NUCLEOTIDE SEQUENCE [LARGE SCALE GENOMIC DNA]</scope>
    <source>
        <strain evidence="1 2">LMG 25940</strain>
    </source>
</reference>
<organism evidence="1 2">
    <name type="scientific">Xanthomonas phaseoli pv. dieffenbachiae</name>
    <dbReference type="NCBI Taxonomy" id="92828"/>
    <lineage>
        <taxon>Bacteria</taxon>
        <taxon>Pseudomonadati</taxon>
        <taxon>Pseudomonadota</taxon>
        <taxon>Gammaproteobacteria</taxon>
        <taxon>Lysobacterales</taxon>
        <taxon>Lysobacteraceae</taxon>
        <taxon>Xanthomonas</taxon>
    </lineage>
</organism>
<dbReference type="AlphaFoldDB" id="A0A1V9HB92"/>
<dbReference type="GeneID" id="93993511"/>
<gene>
    <name evidence="1" type="ORF">IM53_008635</name>
</gene>
<sequence length="218" mass="23604">MSATHYLIDSDAAKALCQYGLMEDLATALGLTLADFCILAQLRYQLHLAKPTKALHKLGSQMAMEQAVRLAAEASEVVVLLESANYALLEGTPDIDGGELALFAAICDDNNAGLVTGDKRSLIALCKVEGQVQSNFSWAQIMCLEEAVAILIRHFGWEYVSERVRRQPDVNIAISNIFGRSVPAGEAAISEGLHSYLNELRVNTSGKYESPYLAGLSL</sequence>
<dbReference type="Proteomes" id="UP000050546">
    <property type="component" value="Unassembled WGS sequence"/>
</dbReference>
<reference evidence="1 2" key="2">
    <citation type="journal article" date="2017" name="Plant Pathol.">
        <title>Pathogenicity and virulence gene content of Xanthomonas strains infecting Araceae, formerly known as Xanthomonas axonopodis pv. dieffenbachiae.</title>
        <authorList>
            <person name="Constantin E.C."/>
            <person name="Haegeman A."/>
            <person name="Van Vaerenbergh J."/>
            <person name="Baeyen S."/>
            <person name="Van Malderghem C."/>
            <person name="Maes M."/>
            <person name="Cottyn B."/>
        </authorList>
    </citation>
    <scope>NUCLEOTIDE SEQUENCE [LARGE SCALE GENOMIC DNA]</scope>
    <source>
        <strain evidence="1 2">LMG 25940</strain>
    </source>
</reference>